<dbReference type="InParanoid" id="A0A0G4ESE2"/>
<dbReference type="PANTHER" id="PTHR10609:SF27">
    <property type="entry name" value="CN HYDROLASE DOMAIN-CONTAINING PROTEIN-RELATED"/>
    <property type="match status" value="1"/>
</dbReference>
<dbReference type="InterPro" id="IPR036526">
    <property type="entry name" value="C-N_Hydrolase_sf"/>
</dbReference>
<accession>A0A0G4ESE2</accession>
<dbReference type="InterPro" id="IPR000595">
    <property type="entry name" value="cNMP-bd_dom"/>
</dbReference>
<dbReference type="Proteomes" id="UP000041254">
    <property type="component" value="Unassembled WGS sequence"/>
</dbReference>
<feature type="transmembrane region" description="Helical" evidence="3">
    <location>
        <begin position="79"/>
        <end position="99"/>
    </location>
</feature>
<dbReference type="VEuPathDB" id="CryptoDB:Vbra_12870"/>
<dbReference type="PROSITE" id="PS50042">
    <property type="entry name" value="CNMP_BINDING_3"/>
    <property type="match status" value="1"/>
</dbReference>
<organism evidence="6 7">
    <name type="scientific">Vitrella brassicaformis (strain CCMP3155)</name>
    <dbReference type="NCBI Taxonomy" id="1169540"/>
    <lineage>
        <taxon>Eukaryota</taxon>
        <taxon>Sar</taxon>
        <taxon>Alveolata</taxon>
        <taxon>Colpodellida</taxon>
        <taxon>Vitrellaceae</taxon>
        <taxon>Vitrella</taxon>
    </lineage>
</organism>
<feature type="region of interest" description="Disordered" evidence="2">
    <location>
        <begin position="810"/>
        <end position="831"/>
    </location>
</feature>
<evidence type="ECO:0000256" key="2">
    <source>
        <dbReference type="SAM" id="MobiDB-lite"/>
    </source>
</evidence>
<gene>
    <name evidence="6" type="ORF">Vbra_12870</name>
</gene>
<comment type="similarity">
    <text evidence="1">Belongs to the carbon-nitrogen hydrolase superfamily. BTD/VNN family.</text>
</comment>
<feature type="compositionally biased region" description="Basic residues" evidence="2">
    <location>
        <begin position="450"/>
        <end position="476"/>
    </location>
</feature>
<evidence type="ECO:0000259" key="5">
    <source>
        <dbReference type="PROSITE" id="PS50263"/>
    </source>
</evidence>
<evidence type="ECO:0008006" key="8">
    <source>
        <dbReference type="Google" id="ProtNLM"/>
    </source>
</evidence>
<reference evidence="6 7" key="1">
    <citation type="submission" date="2014-11" db="EMBL/GenBank/DDBJ databases">
        <authorList>
            <person name="Zhu J."/>
            <person name="Qi W."/>
            <person name="Song R."/>
        </authorList>
    </citation>
    <scope>NUCLEOTIDE SEQUENCE [LARGE SCALE GENOMIC DNA]</scope>
</reference>
<feature type="compositionally biased region" description="Polar residues" evidence="2">
    <location>
        <begin position="822"/>
        <end position="831"/>
    </location>
</feature>
<protein>
    <recommendedName>
        <fullName evidence="8">CN hydrolase domain-containing protein</fullName>
    </recommendedName>
</protein>
<feature type="region of interest" description="Disordered" evidence="2">
    <location>
        <begin position="1"/>
        <end position="33"/>
    </location>
</feature>
<keyword evidence="3" id="KW-0472">Membrane</keyword>
<evidence type="ECO:0000256" key="3">
    <source>
        <dbReference type="SAM" id="Phobius"/>
    </source>
</evidence>
<feature type="compositionally biased region" description="Basic residues" evidence="2">
    <location>
        <begin position="11"/>
        <end position="22"/>
    </location>
</feature>
<keyword evidence="7" id="KW-1185">Reference proteome</keyword>
<dbReference type="STRING" id="1169540.A0A0G4ESE2"/>
<dbReference type="EMBL" id="CDMY01000295">
    <property type="protein sequence ID" value="CEM00601.1"/>
    <property type="molecule type" value="Genomic_DNA"/>
</dbReference>
<dbReference type="InterPro" id="IPR040154">
    <property type="entry name" value="Biotinidase/VNN"/>
</dbReference>
<keyword evidence="3" id="KW-0812">Transmembrane</keyword>
<name>A0A0G4ESE2_VITBC</name>
<evidence type="ECO:0000313" key="6">
    <source>
        <dbReference type="EMBL" id="CEM00601.1"/>
    </source>
</evidence>
<evidence type="ECO:0000313" key="7">
    <source>
        <dbReference type="Proteomes" id="UP000041254"/>
    </source>
</evidence>
<dbReference type="SUPFAM" id="SSF56317">
    <property type="entry name" value="Carbon-nitrogen hydrolase"/>
    <property type="match status" value="1"/>
</dbReference>
<sequence length="831" mass="91301">MSDASDNSPVHAHHPPHHHRMIRGSPAPGRKRSQEDIISLLGEERDLRGGTSRAAIDDGHDHGMDQAKNFCSRPVCVSVSAFVAVVLLSLLCLPVDLIWQEERGRMKEFTAAVMVFASRMDLKQAPDSLLHDNLKSMQKWTEHAAVSGAHLVVFPEYANGWGTSIFLNQSYDRHHILPYAETVPYPSKQSIPCDNGPPRFAAHPSNTPKVSQVRELSCAAKDSQVVLVANMIDLQPCTNATGGFLPAARRRGEDPIVVSGTCPPDGRFLLNTAVVFGQSGNVIAKYYQHHVFHTSPAIDQPPEELAGTFPEPFELSRGVNLGVIMGYDWHWVDILDTFVSREPRPVDSLIVMTGWQLLLPPLQLPNPIFQGLSSTHAINVIAAANLSPYFATGGGVFSDGEVLDSFYRAPSGEFDTQRAAKEGYVGWGKGGGDPFGDSRMMIVNVPTHPSGKRRTTKSHVHVHGVSRHYHGHRRPRKGEQQHQQQQEEQQQPTTHRPPSELLTGGRATLSLADDQQQQQQQPAPKSAQRCSLSGYGSSGWCLPFSPANETKEATLRLSWMSSLKSSKAPEVGNRTNDDKRESSCSFTYRLPHAAQAQVESAKLPDDTGPDDGSAMVDDGPSRLRRWLAVLLRGGRAPNHSGAVLRERRLEAPEKVAGDTYVLYAGVHRIAYPHTPDPLSLQLCAVIRCRSFPVCPPYQTASHAVFDSWALSLTDRSPRSDDYLVIPTAATRDGSPVSTDADLRFDTDGRGIQADHWHRSLFAASIQGWLPVSDASDFPLEDADGEGITIVQTLLLTRGRRDEQLKERRKAALRRGGRGTARVSVSSRAVKR</sequence>
<feature type="compositionally biased region" description="Low complexity" evidence="2">
    <location>
        <begin position="481"/>
        <end position="491"/>
    </location>
</feature>
<proteinExistence type="inferred from homology"/>
<feature type="domain" description="Cyclic nucleotide-binding" evidence="4">
    <location>
        <begin position="368"/>
        <end position="446"/>
    </location>
</feature>
<dbReference type="Pfam" id="PF00795">
    <property type="entry name" value="CN_hydrolase"/>
    <property type="match status" value="1"/>
</dbReference>
<feature type="domain" description="CN hydrolase" evidence="5">
    <location>
        <begin position="118"/>
        <end position="423"/>
    </location>
</feature>
<feature type="region of interest" description="Disordered" evidence="2">
    <location>
        <begin position="595"/>
        <end position="618"/>
    </location>
</feature>
<dbReference type="InterPro" id="IPR003010">
    <property type="entry name" value="C-N_Hydrolase"/>
</dbReference>
<dbReference type="Gene3D" id="3.60.110.10">
    <property type="entry name" value="Carbon-nitrogen hydrolase"/>
    <property type="match status" value="1"/>
</dbReference>
<dbReference type="OrthoDB" id="10250282at2759"/>
<evidence type="ECO:0000256" key="1">
    <source>
        <dbReference type="ARBA" id="ARBA00008225"/>
    </source>
</evidence>
<dbReference type="PROSITE" id="PS50263">
    <property type="entry name" value="CN_HYDROLASE"/>
    <property type="match status" value="1"/>
</dbReference>
<feature type="region of interest" description="Disordered" evidence="2">
    <location>
        <begin position="445"/>
        <end position="532"/>
    </location>
</feature>
<dbReference type="PANTHER" id="PTHR10609">
    <property type="entry name" value="BIOTINIDASE-RELATED"/>
    <property type="match status" value="1"/>
</dbReference>
<evidence type="ECO:0000259" key="4">
    <source>
        <dbReference type="PROSITE" id="PS50042"/>
    </source>
</evidence>
<dbReference type="AlphaFoldDB" id="A0A0G4ESE2"/>
<keyword evidence="3" id="KW-1133">Transmembrane helix</keyword>